<dbReference type="Proteomes" id="UP000198926">
    <property type="component" value="Unassembled WGS sequence"/>
</dbReference>
<protein>
    <recommendedName>
        <fullName evidence="2">protein-glutamate methylesterase</fullName>
        <ecNumber evidence="2">3.1.1.61</ecNumber>
    </recommendedName>
</protein>
<dbReference type="InterPro" id="IPR035909">
    <property type="entry name" value="CheB_C"/>
</dbReference>
<dbReference type="STRING" id="1123755.SAMN05444714_1855"/>
<reference evidence="6 7" key="1">
    <citation type="submission" date="2016-10" db="EMBL/GenBank/DDBJ databases">
        <authorList>
            <person name="de Groot N.N."/>
        </authorList>
    </citation>
    <scope>NUCLEOTIDE SEQUENCE [LARGE SCALE GENOMIC DNA]</scope>
    <source>
        <strain evidence="6 7">DSM 29433</strain>
    </source>
</reference>
<dbReference type="GO" id="GO:0008984">
    <property type="term" value="F:protein-glutamate methylesterase activity"/>
    <property type="evidence" value="ECO:0007669"/>
    <property type="project" value="UniProtKB-EC"/>
</dbReference>
<evidence type="ECO:0000256" key="4">
    <source>
        <dbReference type="PROSITE-ProRule" id="PRU00050"/>
    </source>
</evidence>
<accession>A0A1I6MIK0</accession>
<keyword evidence="1 4" id="KW-0378">Hydrolase</keyword>
<dbReference type="PROSITE" id="PS50122">
    <property type="entry name" value="CHEB"/>
    <property type="match status" value="1"/>
</dbReference>
<dbReference type="CDD" id="cd16432">
    <property type="entry name" value="CheB_Rec"/>
    <property type="match status" value="1"/>
</dbReference>
<dbReference type="GO" id="GO:0006935">
    <property type="term" value="P:chemotaxis"/>
    <property type="evidence" value="ECO:0007669"/>
    <property type="project" value="UniProtKB-UniRule"/>
</dbReference>
<evidence type="ECO:0000313" key="7">
    <source>
        <dbReference type="Proteomes" id="UP000198926"/>
    </source>
</evidence>
<evidence type="ECO:0000259" key="5">
    <source>
        <dbReference type="PROSITE" id="PS50122"/>
    </source>
</evidence>
<dbReference type="AlphaFoldDB" id="A0A1I6MIK0"/>
<organism evidence="6 7">
    <name type="scientific">Yoonia litorea</name>
    <dbReference type="NCBI Taxonomy" id="1123755"/>
    <lineage>
        <taxon>Bacteria</taxon>
        <taxon>Pseudomonadati</taxon>
        <taxon>Pseudomonadota</taxon>
        <taxon>Alphaproteobacteria</taxon>
        <taxon>Rhodobacterales</taxon>
        <taxon>Paracoccaceae</taxon>
        <taxon>Yoonia</taxon>
    </lineage>
</organism>
<sequence>MTKKILICHKSPNASRQLRDSIKEAIPEARLNHVGTLTEAYNLVEHRLPDALILQEELARQPEAELLFALARLTEVRAVIATDRDSQPVCETLVAYPRLSLTSGSDDIARILRCVRRTSESQILSKHETVSNNYDPEKIILIGASTGGIDALMRVLSHWTATCPPTLIVQHTGASHLNSLAGLLNRACDARVHLATDGESLQTGCVYLAPGGSAHLCLTPEKRRLRLDPAPPVSGHRPSIDALFHSARPYAEHVAAALLTGMGRDGAQGILALREAGALTFGQDRATSVVYGMPRVAKEIGGIGQEHPIDKIGPALLAASQRKRSAA</sequence>
<dbReference type="PANTHER" id="PTHR42872:SF6">
    <property type="entry name" value="PROTEIN-GLUTAMATE METHYLESTERASE_PROTEIN-GLUTAMINE GLUTAMINASE"/>
    <property type="match status" value="1"/>
</dbReference>
<dbReference type="Pfam" id="PF01339">
    <property type="entry name" value="CheB_methylest"/>
    <property type="match status" value="1"/>
</dbReference>
<evidence type="ECO:0000256" key="1">
    <source>
        <dbReference type="ARBA" id="ARBA00022801"/>
    </source>
</evidence>
<dbReference type="GO" id="GO:0005737">
    <property type="term" value="C:cytoplasm"/>
    <property type="evidence" value="ECO:0007669"/>
    <property type="project" value="InterPro"/>
</dbReference>
<dbReference type="GO" id="GO:0000156">
    <property type="term" value="F:phosphorelay response regulator activity"/>
    <property type="evidence" value="ECO:0007669"/>
    <property type="project" value="InterPro"/>
</dbReference>
<feature type="active site" evidence="4">
    <location>
        <position position="265"/>
    </location>
</feature>
<evidence type="ECO:0000313" key="6">
    <source>
        <dbReference type="EMBL" id="SFS15438.1"/>
    </source>
</evidence>
<gene>
    <name evidence="6" type="ORF">SAMN05444714_1855</name>
</gene>
<feature type="domain" description="CheB-type methylesterase" evidence="5">
    <location>
        <begin position="133"/>
        <end position="323"/>
    </location>
</feature>
<feature type="active site" evidence="4">
    <location>
        <position position="145"/>
    </location>
</feature>
<dbReference type="InterPro" id="IPR000673">
    <property type="entry name" value="Sig_transdc_resp-reg_Me-estase"/>
</dbReference>
<dbReference type="PANTHER" id="PTHR42872">
    <property type="entry name" value="PROTEIN-GLUTAMATE METHYLESTERASE/PROTEIN-GLUTAMINE GLUTAMINASE"/>
    <property type="match status" value="1"/>
</dbReference>
<proteinExistence type="predicted"/>
<evidence type="ECO:0000256" key="2">
    <source>
        <dbReference type="ARBA" id="ARBA00039140"/>
    </source>
</evidence>
<dbReference type="EC" id="3.1.1.61" evidence="2"/>
<dbReference type="Gene3D" id="3.40.50.180">
    <property type="entry name" value="Methylesterase CheB, C-terminal domain"/>
    <property type="match status" value="1"/>
</dbReference>
<name>A0A1I6MIK0_9RHOB</name>
<evidence type="ECO:0000256" key="3">
    <source>
        <dbReference type="ARBA" id="ARBA00048267"/>
    </source>
</evidence>
<dbReference type="OrthoDB" id="9793421at2"/>
<keyword evidence="7" id="KW-1185">Reference proteome</keyword>
<dbReference type="RefSeq" id="WP_090206743.1">
    <property type="nucleotide sequence ID" value="NZ_FOZM01000001.1"/>
</dbReference>
<keyword evidence="4" id="KW-0145">Chemotaxis</keyword>
<dbReference type="EMBL" id="FOZM01000001">
    <property type="protein sequence ID" value="SFS15438.1"/>
    <property type="molecule type" value="Genomic_DNA"/>
</dbReference>
<comment type="catalytic activity">
    <reaction evidence="3">
        <text>[protein]-L-glutamate 5-O-methyl ester + H2O = L-glutamyl-[protein] + methanol + H(+)</text>
        <dbReference type="Rhea" id="RHEA:23236"/>
        <dbReference type="Rhea" id="RHEA-COMP:10208"/>
        <dbReference type="Rhea" id="RHEA-COMP:10311"/>
        <dbReference type="ChEBI" id="CHEBI:15377"/>
        <dbReference type="ChEBI" id="CHEBI:15378"/>
        <dbReference type="ChEBI" id="CHEBI:17790"/>
        <dbReference type="ChEBI" id="CHEBI:29973"/>
        <dbReference type="ChEBI" id="CHEBI:82795"/>
        <dbReference type="EC" id="3.1.1.61"/>
    </reaction>
</comment>
<feature type="active site" evidence="4">
    <location>
        <position position="171"/>
    </location>
</feature>
<dbReference type="SUPFAM" id="SSF52738">
    <property type="entry name" value="Methylesterase CheB, C-terminal domain"/>
    <property type="match status" value="1"/>
</dbReference>